<organism evidence="3 4">
    <name type="scientific">Ramlibacter aurantiacus</name>
    <dbReference type="NCBI Taxonomy" id="2801330"/>
    <lineage>
        <taxon>Bacteria</taxon>
        <taxon>Pseudomonadati</taxon>
        <taxon>Pseudomonadota</taxon>
        <taxon>Betaproteobacteria</taxon>
        <taxon>Burkholderiales</taxon>
        <taxon>Comamonadaceae</taxon>
        <taxon>Ramlibacter</taxon>
    </lineage>
</organism>
<comment type="subcellular location">
    <subcellularLocation>
        <location evidence="1">Cell outer membrane</location>
    </subcellularLocation>
</comment>
<dbReference type="SUPFAM" id="SSF56925">
    <property type="entry name" value="OMPA-like"/>
    <property type="match status" value="1"/>
</dbReference>
<dbReference type="PANTHER" id="PTHR36920:SF1">
    <property type="entry name" value="OUTER MEMBRANE PROTEIN W"/>
    <property type="match status" value="1"/>
</dbReference>
<feature type="chain" id="PRO_5037704708" evidence="2">
    <location>
        <begin position="23"/>
        <end position="208"/>
    </location>
</feature>
<proteinExistence type="predicted"/>
<dbReference type="InterPro" id="IPR000758">
    <property type="entry name" value="Enterovir_OMP"/>
</dbReference>
<keyword evidence="4" id="KW-1185">Reference proteome</keyword>
<reference evidence="3" key="1">
    <citation type="submission" date="2021-01" db="EMBL/GenBank/DDBJ databases">
        <title>Ramlibacter sp. strain AW1 16S ribosomal RNA gene Genome sequencing and assembly.</title>
        <authorList>
            <person name="Kang M."/>
        </authorList>
    </citation>
    <scope>NUCLEOTIDE SEQUENCE</scope>
    <source>
        <strain evidence="3">AW1</strain>
    </source>
</reference>
<evidence type="ECO:0000313" key="3">
    <source>
        <dbReference type="EMBL" id="MBL0420590.1"/>
    </source>
</evidence>
<dbReference type="PANTHER" id="PTHR36920">
    <property type="match status" value="1"/>
</dbReference>
<dbReference type="GO" id="GO:0055085">
    <property type="term" value="P:transmembrane transport"/>
    <property type="evidence" value="ECO:0007669"/>
    <property type="project" value="TreeGrafter"/>
</dbReference>
<dbReference type="GO" id="GO:0044384">
    <property type="term" value="C:host outer membrane"/>
    <property type="evidence" value="ECO:0007669"/>
    <property type="project" value="InterPro"/>
</dbReference>
<name>A0A937D3C7_9BURK</name>
<evidence type="ECO:0000256" key="1">
    <source>
        <dbReference type="ARBA" id="ARBA00004442"/>
    </source>
</evidence>
<dbReference type="RefSeq" id="WP_201683657.1">
    <property type="nucleotide sequence ID" value="NZ_JAEQNA010000002.1"/>
</dbReference>
<keyword evidence="2" id="KW-0732">Signal</keyword>
<protein>
    <submittedName>
        <fullName evidence="3">OmpW family protein</fullName>
    </submittedName>
</protein>
<dbReference type="AlphaFoldDB" id="A0A937D3C7"/>
<comment type="caution">
    <text evidence="3">The sequence shown here is derived from an EMBL/GenBank/DDBJ whole genome shotgun (WGS) entry which is preliminary data.</text>
</comment>
<dbReference type="Gene3D" id="2.40.160.20">
    <property type="match status" value="1"/>
</dbReference>
<dbReference type="EMBL" id="JAEQNA010000002">
    <property type="protein sequence ID" value="MBL0420590.1"/>
    <property type="molecule type" value="Genomic_DNA"/>
</dbReference>
<dbReference type="InterPro" id="IPR011250">
    <property type="entry name" value="OMP/PagP_B-barrel"/>
</dbReference>
<dbReference type="InterPro" id="IPR005618">
    <property type="entry name" value="OMPW"/>
</dbReference>
<evidence type="ECO:0000313" key="4">
    <source>
        <dbReference type="Proteomes" id="UP000613011"/>
    </source>
</evidence>
<sequence>MTPHLKLGLFLAACAAAHPAIAQQTPQEQSPWLVRLRAVHIAPADKSEPIGGTGPADLITVTTRNIAEIDVSYFFTPNIAAEVIFGARQKHAMYLGSERVGSFKHLAPTVLVQYHFRPTATLRPYLGLGINHTRISNVDLLGGAGSVEDDSTGPALQAGLDIQLDRNWFLNLDVKKLWIRSDVFVGGARVSHVRVDPTLWGVGVGYRF</sequence>
<dbReference type="Pfam" id="PF03922">
    <property type="entry name" value="OmpW"/>
    <property type="match status" value="1"/>
</dbReference>
<dbReference type="PROSITE" id="PS00695">
    <property type="entry name" value="ENT_VIR_OMP_2"/>
    <property type="match status" value="1"/>
</dbReference>
<gene>
    <name evidence="3" type="ORF">JI739_09570</name>
</gene>
<dbReference type="GO" id="GO:0009279">
    <property type="term" value="C:cell outer membrane"/>
    <property type="evidence" value="ECO:0007669"/>
    <property type="project" value="UniProtKB-SubCell"/>
</dbReference>
<accession>A0A937D3C7</accession>
<evidence type="ECO:0000256" key="2">
    <source>
        <dbReference type="SAM" id="SignalP"/>
    </source>
</evidence>
<feature type="signal peptide" evidence="2">
    <location>
        <begin position="1"/>
        <end position="22"/>
    </location>
</feature>
<dbReference type="Proteomes" id="UP000613011">
    <property type="component" value="Unassembled WGS sequence"/>
</dbReference>